<reference evidence="1" key="1">
    <citation type="thesis" date="2020" institute="ProQuest LLC" country="789 East Eisenhower Parkway, Ann Arbor, MI, USA">
        <title>Comparative Genomics and Chromosome Evolution.</title>
        <authorList>
            <person name="Mudd A.B."/>
        </authorList>
    </citation>
    <scope>NUCLEOTIDE SEQUENCE</scope>
    <source>
        <strain evidence="1">237g6f4</strain>
        <tissue evidence="1">Blood</tissue>
    </source>
</reference>
<protein>
    <submittedName>
        <fullName evidence="1">Uncharacterized protein</fullName>
    </submittedName>
</protein>
<dbReference type="EMBL" id="WNYA01000009">
    <property type="protein sequence ID" value="KAG8555989.1"/>
    <property type="molecule type" value="Genomic_DNA"/>
</dbReference>
<organism evidence="1 2">
    <name type="scientific">Engystomops pustulosus</name>
    <name type="common">Tungara frog</name>
    <name type="synonym">Physalaemus pustulosus</name>
    <dbReference type="NCBI Taxonomy" id="76066"/>
    <lineage>
        <taxon>Eukaryota</taxon>
        <taxon>Metazoa</taxon>
        <taxon>Chordata</taxon>
        <taxon>Craniata</taxon>
        <taxon>Vertebrata</taxon>
        <taxon>Euteleostomi</taxon>
        <taxon>Amphibia</taxon>
        <taxon>Batrachia</taxon>
        <taxon>Anura</taxon>
        <taxon>Neobatrachia</taxon>
        <taxon>Hyloidea</taxon>
        <taxon>Leptodactylidae</taxon>
        <taxon>Leiuperinae</taxon>
        <taxon>Engystomops</taxon>
    </lineage>
</organism>
<proteinExistence type="predicted"/>
<evidence type="ECO:0000313" key="2">
    <source>
        <dbReference type="Proteomes" id="UP000824782"/>
    </source>
</evidence>
<accession>A0AAV7A7W1</accession>
<dbReference type="AlphaFoldDB" id="A0AAV7A7W1"/>
<name>A0AAV7A7W1_ENGPU</name>
<sequence>MSVIIVLSTNNYHCSQEYRCSRAEFRKKEERTAILDNPRRFEWCSQLGIRCSRKRRRADGPITLTIHMCGTKTHGDVCLCHCISS</sequence>
<dbReference type="Proteomes" id="UP000824782">
    <property type="component" value="Unassembled WGS sequence"/>
</dbReference>
<evidence type="ECO:0000313" key="1">
    <source>
        <dbReference type="EMBL" id="KAG8555989.1"/>
    </source>
</evidence>
<keyword evidence="2" id="KW-1185">Reference proteome</keyword>
<gene>
    <name evidence="1" type="ORF">GDO81_017891</name>
</gene>
<comment type="caution">
    <text evidence="1">The sequence shown here is derived from an EMBL/GenBank/DDBJ whole genome shotgun (WGS) entry which is preliminary data.</text>
</comment>